<dbReference type="PANTHER" id="PTHR24567:SF68">
    <property type="entry name" value="DNA-BINDING TRANSCRIPTIONAL DUAL REGULATOR CRP"/>
    <property type="match status" value="1"/>
</dbReference>
<feature type="domain" description="HTH crp-type" evidence="5">
    <location>
        <begin position="145"/>
        <end position="212"/>
    </location>
</feature>
<dbReference type="EMBL" id="PPGH01000037">
    <property type="protein sequence ID" value="PQJ95077.1"/>
    <property type="molecule type" value="Genomic_DNA"/>
</dbReference>
<evidence type="ECO:0000259" key="4">
    <source>
        <dbReference type="PROSITE" id="PS50042"/>
    </source>
</evidence>
<dbReference type="PANTHER" id="PTHR24567">
    <property type="entry name" value="CRP FAMILY TRANSCRIPTIONAL REGULATORY PROTEIN"/>
    <property type="match status" value="1"/>
</dbReference>
<keyword evidence="7" id="KW-1185">Reference proteome</keyword>
<name>A0A2S7XMV7_9GAMM</name>
<keyword evidence="3" id="KW-0804">Transcription</keyword>
<dbReference type="GO" id="GO:0005829">
    <property type="term" value="C:cytosol"/>
    <property type="evidence" value="ECO:0007669"/>
    <property type="project" value="TreeGrafter"/>
</dbReference>
<dbReference type="RefSeq" id="WP_105074133.1">
    <property type="nucleotide sequence ID" value="NZ_PPGH01000037.1"/>
</dbReference>
<dbReference type="PROSITE" id="PS51063">
    <property type="entry name" value="HTH_CRP_2"/>
    <property type="match status" value="1"/>
</dbReference>
<sequence length="227" mass="25071">MIDELRRGTLFSRLDAAQLARVSLHASRVMLDAEQMLFYQDDAATRFYLLLSGQMRLFRLAADGGEKVIEIVNPGQTFAEALVFLNAPRYPVCAAALCPSQLLAIDAADFASMLRDSVDTCFQLLGVLSQRLRGLIGEIDDLTLHTATSRVARYLVAKREPGQMQIELAVRKSVLASRLSVQPETFSRVIKALSEQGVIQVLGNQITVRDLNRLIQIAEIDDLIAPA</sequence>
<dbReference type="InterPro" id="IPR050397">
    <property type="entry name" value="Env_Response_Regulators"/>
</dbReference>
<evidence type="ECO:0000256" key="2">
    <source>
        <dbReference type="ARBA" id="ARBA00023125"/>
    </source>
</evidence>
<evidence type="ECO:0000256" key="3">
    <source>
        <dbReference type="ARBA" id="ARBA00023163"/>
    </source>
</evidence>
<feature type="domain" description="Cyclic nucleotide-binding" evidence="4">
    <location>
        <begin position="10"/>
        <end position="114"/>
    </location>
</feature>
<dbReference type="GO" id="GO:0003677">
    <property type="term" value="F:DNA binding"/>
    <property type="evidence" value="ECO:0007669"/>
    <property type="project" value="UniProtKB-KW"/>
</dbReference>
<dbReference type="Pfam" id="PF13545">
    <property type="entry name" value="HTH_Crp_2"/>
    <property type="match status" value="1"/>
</dbReference>
<dbReference type="GO" id="GO:0003700">
    <property type="term" value="F:DNA-binding transcription factor activity"/>
    <property type="evidence" value="ECO:0007669"/>
    <property type="project" value="TreeGrafter"/>
</dbReference>
<dbReference type="InterPro" id="IPR000595">
    <property type="entry name" value="cNMP-bd_dom"/>
</dbReference>
<organism evidence="6 7">
    <name type="scientific">Chromatium okenii</name>
    <dbReference type="NCBI Taxonomy" id="61644"/>
    <lineage>
        <taxon>Bacteria</taxon>
        <taxon>Pseudomonadati</taxon>
        <taxon>Pseudomonadota</taxon>
        <taxon>Gammaproteobacteria</taxon>
        <taxon>Chromatiales</taxon>
        <taxon>Chromatiaceae</taxon>
        <taxon>Chromatium</taxon>
    </lineage>
</organism>
<dbReference type="InterPro" id="IPR014710">
    <property type="entry name" value="RmlC-like_jellyroll"/>
</dbReference>
<dbReference type="SUPFAM" id="SSF51206">
    <property type="entry name" value="cAMP-binding domain-like"/>
    <property type="match status" value="1"/>
</dbReference>
<dbReference type="AlphaFoldDB" id="A0A2S7XMV7"/>
<evidence type="ECO:0000313" key="6">
    <source>
        <dbReference type="EMBL" id="PQJ95077.1"/>
    </source>
</evidence>
<dbReference type="OrthoDB" id="9777588at2"/>
<dbReference type="SMART" id="SM00100">
    <property type="entry name" value="cNMP"/>
    <property type="match status" value="1"/>
</dbReference>
<dbReference type="Pfam" id="PF00027">
    <property type="entry name" value="cNMP_binding"/>
    <property type="match status" value="1"/>
</dbReference>
<dbReference type="Gene3D" id="1.10.10.10">
    <property type="entry name" value="Winged helix-like DNA-binding domain superfamily/Winged helix DNA-binding domain"/>
    <property type="match status" value="1"/>
</dbReference>
<accession>A0A2S7XMV7</accession>
<comment type="caution">
    <text evidence="6">The sequence shown here is derived from an EMBL/GenBank/DDBJ whole genome shotgun (WGS) entry which is preliminary data.</text>
</comment>
<keyword evidence="1" id="KW-0805">Transcription regulation</keyword>
<dbReference type="PROSITE" id="PS50042">
    <property type="entry name" value="CNMP_BINDING_3"/>
    <property type="match status" value="1"/>
</dbReference>
<dbReference type="SUPFAM" id="SSF46785">
    <property type="entry name" value="Winged helix' DNA-binding domain"/>
    <property type="match status" value="1"/>
</dbReference>
<dbReference type="SMART" id="SM00419">
    <property type="entry name" value="HTH_CRP"/>
    <property type="match status" value="1"/>
</dbReference>
<proteinExistence type="predicted"/>
<dbReference type="InterPro" id="IPR036388">
    <property type="entry name" value="WH-like_DNA-bd_sf"/>
</dbReference>
<keyword evidence="2" id="KW-0238">DNA-binding</keyword>
<reference evidence="6 7" key="1">
    <citation type="submission" date="2018-01" db="EMBL/GenBank/DDBJ databases">
        <title>The complete genome sequence of Chromatium okenii LaCa, a purple sulfur bacterium with a turbulent life.</title>
        <authorList>
            <person name="Luedin S.M."/>
            <person name="Liechti N."/>
            <person name="Storelli N."/>
            <person name="Danza F."/>
            <person name="Wittwer M."/>
            <person name="Pothier J.F."/>
            <person name="Tonolla M.A."/>
        </authorList>
    </citation>
    <scope>NUCLEOTIDE SEQUENCE [LARGE SCALE GENOMIC DNA]</scope>
    <source>
        <strain evidence="6 7">LaCa</strain>
    </source>
</reference>
<dbReference type="CDD" id="cd00038">
    <property type="entry name" value="CAP_ED"/>
    <property type="match status" value="1"/>
</dbReference>
<dbReference type="InterPro" id="IPR018490">
    <property type="entry name" value="cNMP-bd_dom_sf"/>
</dbReference>
<evidence type="ECO:0000256" key="1">
    <source>
        <dbReference type="ARBA" id="ARBA00023015"/>
    </source>
</evidence>
<evidence type="ECO:0000259" key="5">
    <source>
        <dbReference type="PROSITE" id="PS51063"/>
    </source>
</evidence>
<evidence type="ECO:0000313" key="7">
    <source>
        <dbReference type="Proteomes" id="UP000239936"/>
    </source>
</evidence>
<dbReference type="Proteomes" id="UP000239936">
    <property type="component" value="Unassembled WGS sequence"/>
</dbReference>
<dbReference type="InterPro" id="IPR036390">
    <property type="entry name" value="WH_DNA-bd_sf"/>
</dbReference>
<protein>
    <submittedName>
        <fullName evidence="6">Crp/Fnr family transcriptional regulator</fullName>
    </submittedName>
</protein>
<dbReference type="Gene3D" id="2.60.120.10">
    <property type="entry name" value="Jelly Rolls"/>
    <property type="match status" value="1"/>
</dbReference>
<dbReference type="InterPro" id="IPR012318">
    <property type="entry name" value="HTH_CRP"/>
</dbReference>
<gene>
    <name evidence="6" type="ORF">CXB77_12195</name>
</gene>